<evidence type="ECO:0000313" key="3">
    <source>
        <dbReference type="EMBL" id="KAJ7670369.1"/>
    </source>
</evidence>
<feature type="region of interest" description="Disordered" evidence="1">
    <location>
        <begin position="1"/>
        <end position="21"/>
    </location>
</feature>
<proteinExistence type="predicted"/>
<keyword evidence="2" id="KW-0472">Membrane</keyword>
<organism evidence="3 4">
    <name type="scientific">Mycena rosella</name>
    <name type="common">Pink bonnet</name>
    <name type="synonym">Agaricus rosellus</name>
    <dbReference type="NCBI Taxonomy" id="1033263"/>
    <lineage>
        <taxon>Eukaryota</taxon>
        <taxon>Fungi</taxon>
        <taxon>Dikarya</taxon>
        <taxon>Basidiomycota</taxon>
        <taxon>Agaricomycotina</taxon>
        <taxon>Agaricomycetes</taxon>
        <taxon>Agaricomycetidae</taxon>
        <taxon>Agaricales</taxon>
        <taxon>Marasmiineae</taxon>
        <taxon>Mycenaceae</taxon>
        <taxon>Mycena</taxon>
    </lineage>
</organism>
<keyword evidence="4" id="KW-1185">Reference proteome</keyword>
<reference evidence="3" key="1">
    <citation type="submission" date="2023-03" db="EMBL/GenBank/DDBJ databases">
        <title>Massive genome expansion in bonnet fungi (Mycena s.s.) driven by repeated elements and novel gene families across ecological guilds.</title>
        <authorList>
            <consortium name="Lawrence Berkeley National Laboratory"/>
            <person name="Harder C.B."/>
            <person name="Miyauchi S."/>
            <person name="Viragh M."/>
            <person name="Kuo A."/>
            <person name="Thoen E."/>
            <person name="Andreopoulos B."/>
            <person name="Lu D."/>
            <person name="Skrede I."/>
            <person name="Drula E."/>
            <person name="Henrissat B."/>
            <person name="Morin E."/>
            <person name="Kohler A."/>
            <person name="Barry K."/>
            <person name="LaButti K."/>
            <person name="Morin E."/>
            <person name="Salamov A."/>
            <person name="Lipzen A."/>
            <person name="Mereny Z."/>
            <person name="Hegedus B."/>
            <person name="Baldrian P."/>
            <person name="Stursova M."/>
            <person name="Weitz H."/>
            <person name="Taylor A."/>
            <person name="Grigoriev I.V."/>
            <person name="Nagy L.G."/>
            <person name="Martin F."/>
            <person name="Kauserud H."/>
        </authorList>
    </citation>
    <scope>NUCLEOTIDE SEQUENCE</scope>
    <source>
        <strain evidence="3">CBHHK067</strain>
    </source>
</reference>
<sequence>MFTVSPASPRQPQHPPAFNGIQNIDLNAPFGTLTRTHSESPQHPFSDIPPVLPTLPPSSQMIDPSAGFNLLDPPNLMYLAPFIIIVIFIVIFIIYRFTLMPTRTAPPHGSAFADLNDALARRIILSDGINPLFTLTLTP</sequence>
<evidence type="ECO:0000256" key="2">
    <source>
        <dbReference type="SAM" id="Phobius"/>
    </source>
</evidence>
<feature type="transmembrane region" description="Helical" evidence="2">
    <location>
        <begin position="76"/>
        <end position="95"/>
    </location>
</feature>
<gene>
    <name evidence="3" type="ORF">B0H17DRAFT_1209365</name>
</gene>
<dbReference type="EMBL" id="JARKIE010000181">
    <property type="protein sequence ID" value="KAJ7670369.1"/>
    <property type="molecule type" value="Genomic_DNA"/>
</dbReference>
<accession>A0AAD7CZ18</accession>
<feature type="compositionally biased region" description="Polar residues" evidence="1">
    <location>
        <begin position="1"/>
        <end position="11"/>
    </location>
</feature>
<dbReference type="AlphaFoldDB" id="A0AAD7CZ18"/>
<name>A0AAD7CZ18_MYCRO</name>
<comment type="caution">
    <text evidence="3">The sequence shown here is derived from an EMBL/GenBank/DDBJ whole genome shotgun (WGS) entry which is preliminary data.</text>
</comment>
<evidence type="ECO:0000256" key="1">
    <source>
        <dbReference type="SAM" id="MobiDB-lite"/>
    </source>
</evidence>
<evidence type="ECO:0000313" key="4">
    <source>
        <dbReference type="Proteomes" id="UP001221757"/>
    </source>
</evidence>
<keyword evidence="2" id="KW-0812">Transmembrane</keyword>
<protein>
    <submittedName>
        <fullName evidence="3">Uncharacterized protein</fullName>
    </submittedName>
</protein>
<dbReference type="Proteomes" id="UP001221757">
    <property type="component" value="Unassembled WGS sequence"/>
</dbReference>
<keyword evidence="2" id="KW-1133">Transmembrane helix</keyword>